<reference evidence="3 4" key="1">
    <citation type="submission" date="2018-04" db="EMBL/GenBank/DDBJ databases">
        <title>Genomic Encyclopedia of Archaeal and Bacterial Type Strains, Phase II (KMG-II): from individual species to whole genera.</title>
        <authorList>
            <person name="Goeker M."/>
        </authorList>
    </citation>
    <scope>NUCLEOTIDE SEQUENCE [LARGE SCALE GENOMIC DNA]</scope>
    <source>
        <strain evidence="3 4">DSM 19783</strain>
    </source>
</reference>
<feature type="transmembrane region" description="Helical" evidence="2">
    <location>
        <begin position="287"/>
        <end position="305"/>
    </location>
</feature>
<evidence type="ECO:0000256" key="1">
    <source>
        <dbReference type="SAM" id="MobiDB-lite"/>
    </source>
</evidence>
<feature type="transmembrane region" description="Helical" evidence="2">
    <location>
        <begin position="57"/>
        <end position="76"/>
    </location>
</feature>
<dbReference type="EMBL" id="QAYC01000019">
    <property type="protein sequence ID" value="PTW44052.1"/>
    <property type="molecule type" value="Genomic_DNA"/>
</dbReference>
<name>A0A8E2VGM6_9RHOB</name>
<sequence length="516" mass="55606">MVPPMLALWSWIVVTVILFRALRPAQALVCCLLGAYLFLPVKASFDLPLLPTLNKHSLPVIVAAVMTAIVAARVAARPWSTAAQGTGLILPGWTPGHPLMRALFIVAVLSVGLSALVNNDTLVYGPTVRRGLGPYDAGSMVLAMAVALLPFLLGRRMLADEAGRRVLLWGLCLFASVYAGLALFEVRMSPQLNMMVYGFRPSAWIQHLRGNGYRPMVFLEHGLRLGIFLTMATLVACGLSRIDRRRRSVCLLAGAWLFGTLVLSKNLGALAIGLLLVPVALFLSTRLQIVIAAALAGTVLFYPLLRSADLIPTDQVVGLFEKFSGEDRAGSLKYRLVNEDILLEKAMQRPVLGWSSFARNRVFDPETGRDLSVTDGVWVVVIGESGLIGYMGKFGLLTVPILLLARRPRQVEASTAVLALVLVANLSDMIPNSSLTPITWLIAGALAGRLEPAAALARATAETVADPPAKGQKPRGRGRTSSGEDSDIPGDSPPQPAMRTTPYTRQTTLHSRSRRG</sequence>
<keyword evidence="2" id="KW-0812">Transmembrane</keyword>
<keyword evidence="2" id="KW-1133">Transmembrane helix</keyword>
<feature type="transmembrane region" description="Helical" evidence="2">
    <location>
        <begin position="251"/>
        <end position="281"/>
    </location>
</feature>
<feature type="compositionally biased region" description="Polar residues" evidence="1">
    <location>
        <begin position="501"/>
        <end position="510"/>
    </location>
</feature>
<dbReference type="PANTHER" id="PTHR37422:SF13">
    <property type="entry name" value="LIPOPOLYSACCHARIDE BIOSYNTHESIS PROTEIN PA4999-RELATED"/>
    <property type="match status" value="1"/>
</dbReference>
<feature type="transmembrane region" description="Helical" evidence="2">
    <location>
        <begin position="99"/>
        <end position="117"/>
    </location>
</feature>
<comment type="caution">
    <text evidence="3">The sequence shown here is derived from an EMBL/GenBank/DDBJ whole genome shotgun (WGS) entry which is preliminary data.</text>
</comment>
<feature type="region of interest" description="Disordered" evidence="1">
    <location>
        <begin position="459"/>
        <end position="516"/>
    </location>
</feature>
<feature type="transmembrane region" description="Helical" evidence="2">
    <location>
        <begin position="137"/>
        <end position="154"/>
    </location>
</feature>
<protein>
    <recommendedName>
        <fullName evidence="5">O-antigen ligase-like membrane protein</fullName>
    </recommendedName>
</protein>
<keyword evidence="4" id="KW-1185">Reference proteome</keyword>
<keyword evidence="2" id="KW-0472">Membrane</keyword>
<evidence type="ECO:0008006" key="5">
    <source>
        <dbReference type="Google" id="ProtNLM"/>
    </source>
</evidence>
<feature type="transmembrane region" description="Helical" evidence="2">
    <location>
        <begin position="166"/>
        <end position="184"/>
    </location>
</feature>
<evidence type="ECO:0000313" key="3">
    <source>
        <dbReference type="EMBL" id="PTW44052.1"/>
    </source>
</evidence>
<evidence type="ECO:0000313" key="4">
    <source>
        <dbReference type="Proteomes" id="UP000244037"/>
    </source>
</evidence>
<organism evidence="3 4">
    <name type="scientific">Rhodovulum kholense</name>
    <dbReference type="NCBI Taxonomy" id="453584"/>
    <lineage>
        <taxon>Bacteria</taxon>
        <taxon>Pseudomonadati</taxon>
        <taxon>Pseudomonadota</taxon>
        <taxon>Alphaproteobacteria</taxon>
        <taxon>Rhodobacterales</taxon>
        <taxon>Paracoccaceae</taxon>
        <taxon>Rhodovulum</taxon>
    </lineage>
</organism>
<dbReference type="OrthoDB" id="7595044at2"/>
<accession>A0A8E2VGM6</accession>
<dbReference type="InterPro" id="IPR051533">
    <property type="entry name" value="WaaL-like"/>
</dbReference>
<proteinExistence type="predicted"/>
<dbReference type="RefSeq" id="WP_158272387.1">
    <property type="nucleotide sequence ID" value="NZ_QAYC01000019.1"/>
</dbReference>
<dbReference type="Proteomes" id="UP000244037">
    <property type="component" value="Unassembled WGS sequence"/>
</dbReference>
<dbReference type="AlphaFoldDB" id="A0A8E2VGM6"/>
<dbReference type="PANTHER" id="PTHR37422">
    <property type="entry name" value="TEICHURONIC ACID BIOSYNTHESIS PROTEIN TUAE"/>
    <property type="match status" value="1"/>
</dbReference>
<evidence type="ECO:0000256" key="2">
    <source>
        <dbReference type="SAM" id="Phobius"/>
    </source>
</evidence>
<gene>
    <name evidence="3" type="ORF">C8N38_11951</name>
</gene>
<feature type="transmembrane region" description="Helical" evidence="2">
    <location>
        <begin position="221"/>
        <end position="239"/>
    </location>
</feature>